<organism evidence="3">
    <name type="scientific">Streptomyces sp. CMC78</name>
    <dbReference type="NCBI Taxonomy" id="3231512"/>
    <lineage>
        <taxon>Bacteria</taxon>
        <taxon>Bacillati</taxon>
        <taxon>Actinomycetota</taxon>
        <taxon>Actinomycetes</taxon>
        <taxon>Kitasatosporales</taxon>
        <taxon>Streptomycetaceae</taxon>
        <taxon>Streptomyces</taxon>
    </lineage>
</organism>
<feature type="domain" description="Alpha-ketoglutarate-dependent dioxygenase AlkB-like" evidence="2">
    <location>
        <begin position="72"/>
        <end position="209"/>
    </location>
</feature>
<dbReference type="PANTHER" id="PTHR31212">
    <property type="entry name" value="ALPHA-KETOGLUTARATE-DEPENDENT DIOXYGENASE ALKB HOMOLOG 3"/>
    <property type="match status" value="1"/>
</dbReference>
<dbReference type="Pfam" id="PF13532">
    <property type="entry name" value="2OG-FeII_Oxy_2"/>
    <property type="match status" value="1"/>
</dbReference>
<feature type="region of interest" description="Disordered" evidence="1">
    <location>
        <begin position="1"/>
        <end position="24"/>
    </location>
</feature>
<feature type="compositionally biased region" description="Basic and acidic residues" evidence="1">
    <location>
        <begin position="10"/>
        <end position="24"/>
    </location>
</feature>
<accession>A0AB33KIT0</accession>
<dbReference type="InterPro" id="IPR037151">
    <property type="entry name" value="AlkB-like_sf"/>
</dbReference>
<reference evidence="3" key="1">
    <citation type="submission" date="2024-07" db="EMBL/GenBank/DDBJ databases">
        <title>Complete genome sequences of cellulolytic bacteria, Kitasatospora sp. CMC57 and Streptomyces sp. CMC78, isolated from Japanese agricultural soil.</title>
        <authorList>
            <person name="Hashimoto T."/>
            <person name="Ito M."/>
            <person name="Iwamoto M."/>
            <person name="Fukahori D."/>
            <person name="Shoda T."/>
            <person name="Sakoda M."/>
            <person name="Morohoshi T."/>
            <person name="Mitsuboshi M."/>
            <person name="Nishizawa T."/>
        </authorList>
    </citation>
    <scope>NUCLEOTIDE SEQUENCE</scope>
    <source>
        <strain evidence="3">CMC78</strain>
    </source>
</reference>
<dbReference type="GO" id="GO:0051213">
    <property type="term" value="F:dioxygenase activity"/>
    <property type="evidence" value="ECO:0007669"/>
    <property type="project" value="InterPro"/>
</dbReference>
<dbReference type="InterPro" id="IPR032854">
    <property type="entry name" value="ALKBH3"/>
</dbReference>
<evidence type="ECO:0000313" key="3">
    <source>
        <dbReference type="EMBL" id="BFP51430.1"/>
    </source>
</evidence>
<name>A0AB33KIT0_9ACTN</name>
<protein>
    <recommendedName>
        <fullName evidence="2">Alpha-ketoglutarate-dependent dioxygenase AlkB-like domain-containing protein</fullName>
    </recommendedName>
</protein>
<dbReference type="KEGG" id="stcm:SCMC78_12370"/>
<dbReference type="RefSeq" id="WP_397720851.1">
    <property type="nucleotide sequence ID" value="NZ_AP035884.1"/>
</dbReference>
<dbReference type="AlphaFoldDB" id="A0AB33KIT0"/>
<sequence length="272" mass="30727">MRPGSDLPDLPDRSDRSDFSDEIRSHALPIEPNPFVELSESVRWEDVGKGRRGATLARVDEEGGVPLVRTTTRYGSPAQRFRAVHERLAQQIQERAEFTAAAFNNALIESYTNAYTTMGFHSDQALDLADDSFIAVFSCYQHPEASPPRKLIFEVKEAAADSGEKFEVPLAHNSVVVFSVEANRRLKHKIVLDAPDRTADNSWLGVTFRTSKTLVRFRDGHAHLPQGARLTSADEEQQSEFYRLRRRENKETDFVYPSLTYTISESDLMPPV</sequence>
<gene>
    <name evidence="3" type="ORF">SCMC78_12370</name>
</gene>
<proteinExistence type="predicted"/>
<dbReference type="GO" id="GO:0006307">
    <property type="term" value="P:DNA alkylation repair"/>
    <property type="evidence" value="ECO:0007669"/>
    <property type="project" value="InterPro"/>
</dbReference>
<dbReference type="EMBL" id="AP035884">
    <property type="protein sequence ID" value="BFP51430.1"/>
    <property type="molecule type" value="Genomic_DNA"/>
</dbReference>
<evidence type="ECO:0000256" key="1">
    <source>
        <dbReference type="SAM" id="MobiDB-lite"/>
    </source>
</evidence>
<evidence type="ECO:0000259" key="2">
    <source>
        <dbReference type="Pfam" id="PF13532"/>
    </source>
</evidence>
<dbReference type="InterPro" id="IPR027450">
    <property type="entry name" value="AlkB-like"/>
</dbReference>
<dbReference type="PANTHER" id="PTHR31212:SF4">
    <property type="entry name" value="ALPHA-KETOGLUTARATE-DEPENDENT DIOXYGENASE ALKB HOMOLOG 3"/>
    <property type="match status" value="1"/>
</dbReference>
<dbReference type="SUPFAM" id="SSF51197">
    <property type="entry name" value="Clavaminate synthase-like"/>
    <property type="match status" value="1"/>
</dbReference>
<dbReference type="Gene3D" id="2.60.120.590">
    <property type="entry name" value="Alpha-ketoglutarate-dependent dioxygenase AlkB-like"/>
    <property type="match status" value="1"/>
</dbReference>